<dbReference type="AlphaFoldDB" id="A0A951QTA7"/>
<comment type="caution">
    <text evidence="1">The sequence shown here is derived from an EMBL/GenBank/DDBJ whole genome shotgun (WGS) entry which is preliminary data.</text>
</comment>
<accession>A0A951QTA7</accession>
<dbReference type="Proteomes" id="UP000729701">
    <property type="component" value="Unassembled WGS sequence"/>
</dbReference>
<evidence type="ECO:0000313" key="2">
    <source>
        <dbReference type="Proteomes" id="UP000729701"/>
    </source>
</evidence>
<reference evidence="1" key="2">
    <citation type="journal article" date="2022" name="Microbiol. Resour. Announc.">
        <title>Metagenome Sequencing to Explore Phylogenomics of Terrestrial Cyanobacteria.</title>
        <authorList>
            <person name="Ward R.D."/>
            <person name="Stajich J.E."/>
            <person name="Johansen J.R."/>
            <person name="Huntemann M."/>
            <person name="Clum A."/>
            <person name="Foster B."/>
            <person name="Foster B."/>
            <person name="Roux S."/>
            <person name="Palaniappan K."/>
            <person name="Varghese N."/>
            <person name="Mukherjee S."/>
            <person name="Reddy T.B.K."/>
            <person name="Daum C."/>
            <person name="Copeland A."/>
            <person name="Chen I.A."/>
            <person name="Ivanova N.N."/>
            <person name="Kyrpides N.C."/>
            <person name="Shapiro N."/>
            <person name="Eloe-Fadrosh E.A."/>
            <person name="Pietrasiak N."/>
        </authorList>
    </citation>
    <scope>NUCLEOTIDE SEQUENCE</scope>
    <source>
        <strain evidence="1">GSE-NOS-MK-12-04C</strain>
    </source>
</reference>
<name>A0A951QTA7_9CYAN</name>
<evidence type="ECO:0000313" key="1">
    <source>
        <dbReference type="EMBL" id="MBW4671721.1"/>
    </source>
</evidence>
<sequence length="131" mass="14460">MSQIQEKHTTAMDLAEAAIIAKLRGDLEKASQFTRQAFENEQVAAALIANQLDAEPSRSILHRSAATLAIDCGEFQAAERLIATALSGNPPEEIAEELKDLFVQINLRSYLERRGINVEDEQINALILKSK</sequence>
<reference evidence="1" key="1">
    <citation type="submission" date="2021-05" db="EMBL/GenBank/DDBJ databases">
        <authorList>
            <person name="Pietrasiak N."/>
            <person name="Ward R."/>
            <person name="Stajich J.E."/>
            <person name="Kurbessoian T."/>
        </authorList>
    </citation>
    <scope>NUCLEOTIDE SEQUENCE</scope>
    <source>
        <strain evidence="1">GSE-NOS-MK-12-04C</strain>
    </source>
</reference>
<proteinExistence type="predicted"/>
<organism evidence="1 2">
    <name type="scientific">Cyanomargarita calcarea GSE-NOS-MK-12-04C</name>
    <dbReference type="NCBI Taxonomy" id="2839659"/>
    <lineage>
        <taxon>Bacteria</taxon>
        <taxon>Bacillati</taxon>
        <taxon>Cyanobacteriota</taxon>
        <taxon>Cyanophyceae</taxon>
        <taxon>Nostocales</taxon>
        <taxon>Cyanomargaritaceae</taxon>
        <taxon>Cyanomargarita</taxon>
    </lineage>
</organism>
<gene>
    <name evidence="1" type="ORF">KME60_30930</name>
</gene>
<dbReference type="EMBL" id="JAHHGZ010000052">
    <property type="protein sequence ID" value="MBW4671721.1"/>
    <property type="molecule type" value="Genomic_DNA"/>
</dbReference>
<protein>
    <submittedName>
        <fullName evidence="1">Uncharacterized protein</fullName>
    </submittedName>
</protein>